<dbReference type="Proteomes" id="UP001317532">
    <property type="component" value="Chromosome"/>
</dbReference>
<keyword evidence="3" id="KW-1185">Reference proteome</keyword>
<name>A0AAN2CAS7_UNVUL</name>
<accession>A0AAN2CAS7</accession>
<dbReference type="EMBL" id="AP025523">
    <property type="protein sequence ID" value="BDE07980.1"/>
    <property type="molecule type" value="Genomic_DNA"/>
</dbReference>
<evidence type="ECO:0000313" key="2">
    <source>
        <dbReference type="EMBL" id="BDE07980.1"/>
    </source>
</evidence>
<evidence type="ECO:0000313" key="3">
    <source>
        <dbReference type="Proteomes" id="UP001317532"/>
    </source>
</evidence>
<feature type="region of interest" description="Disordered" evidence="1">
    <location>
        <begin position="139"/>
        <end position="163"/>
    </location>
</feature>
<reference evidence="2 3" key="1">
    <citation type="journal article" date="2022" name="ISME Commun">
        <title>Vulcanimicrobium alpinus gen. nov. sp. nov., the first cultivated representative of the candidate phylum 'Eremiobacterota', is a metabolically versatile aerobic anoxygenic phototroph.</title>
        <authorList>
            <person name="Yabe S."/>
            <person name="Muto K."/>
            <person name="Abe K."/>
            <person name="Yokota A."/>
            <person name="Staudigel H."/>
            <person name="Tebo B.M."/>
        </authorList>
    </citation>
    <scope>NUCLEOTIDE SEQUENCE [LARGE SCALE GENOMIC DNA]</scope>
    <source>
        <strain evidence="2 3">WC8-2</strain>
    </source>
</reference>
<evidence type="ECO:0000256" key="1">
    <source>
        <dbReference type="SAM" id="MobiDB-lite"/>
    </source>
</evidence>
<dbReference type="AlphaFoldDB" id="A0AAN2CAS7"/>
<sequence length="242" mass="25799">MTGLNQPGGGGIAPSGQTIVRFETAGPLDFSNYNYLIVFNTTGNNRPPLAQGTNSNYTDWTFGFQFSGGGTTVSNSPTLFQFYQNAQAGQTVQQITRPYLVGQQVVVNPTFQSALSLYGFEFRFDRCLFDRPPPVVGATPAPTVAPSPAPSTTPTPAPGGDGLRRCPPFVYTTTSTSWTFNLFTLDRSSNVSDALFVVGSGTTPSIDTTQTINTFNYVRPAGNPIPSVPSAQITGVEVFNTP</sequence>
<dbReference type="KEGG" id="vab:WPS_32560"/>
<proteinExistence type="predicted"/>
<organism evidence="2 3">
    <name type="scientific">Vulcanimicrobium alpinum</name>
    <dbReference type="NCBI Taxonomy" id="3016050"/>
    <lineage>
        <taxon>Bacteria</taxon>
        <taxon>Bacillati</taxon>
        <taxon>Vulcanimicrobiota</taxon>
        <taxon>Vulcanimicrobiia</taxon>
        <taxon>Vulcanimicrobiales</taxon>
        <taxon>Vulcanimicrobiaceae</taxon>
        <taxon>Vulcanimicrobium</taxon>
    </lineage>
</organism>
<gene>
    <name evidence="2" type="ORF">WPS_32560</name>
</gene>
<protein>
    <submittedName>
        <fullName evidence="2">Uncharacterized protein</fullName>
    </submittedName>
</protein>
<feature type="compositionally biased region" description="Pro residues" evidence="1">
    <location>
        <begin position="143"/>
        <end position="157"/>
    </location>
</feature>